<dbReference type="RefSeq" id="WP_266013358.1">
    <property type="nucleotide sequence ID" value="NZ_JAPFQP010000003.1"/>
</dbReference>
<reference evidence="2" key="1">
    <citation type="submission" date="2022-11" db="EMBL/GenBank/DDBJ databases">
        <title>The characterization of three novel Bacteroidetes species and genomic analysis of their roles in tidal elemental geochemical cycles.</title>
        <authorList>
            <person name="Ma K.-J."/>
        </authorList>
    </citation>
    <scope>NUCLEOTIDE SEQUENCE</scope>
    <source>
        <strain evidence="2">M415</strain>
    </source>
</reference>
<dbReference type="SUPFAM" id="SSF55136">
    <property type="entry name" value="Probable bacterial effector-binding domain"/>
    <property type="match status" value="1"/>
</dbReference>
<proteinExistence type="predicted"/>
<accession>A0AAE3MLG9</accession>
<dbReference type="PANTHER" id="PTHR40055">
    <property type="entry name" value="TRANSCRIPTIONAL REGULATOR YGIV-RELATED"/>
    <property type="match status" value="1"/>
</dbReference>
<dbReference type="Pfam" id="PF06445">
    <property type="entry name" value="GyrI-like"/>
    <property type="match status" value="1"/>
</dbReference>
<sequence>MNSRIIKSNTLLLAGQKTTMSLSDNKTLELWQGFMPVIKGVKELGGTELYSVEIYPEDYFSYFSPHKEFEKWAAAPVKDAFEPDGSLKVLEIQAGLYAVFHYKGKSSEAHKAYQYIFEEWMPASGYEVDNRPHFAVMGEKYRNDHPDSEEELWVPIKKSALL</sequence>
<keyword evidence="3" id="KW-1185">Reference proteome</keyword>
<dbReference type="InterPro" id="IPR050908">
    <property type="entry name" value="SmbC-like"/>
</dbReference>
<evidence type="ECO:0000313" key="2">
    <source>
        <dbReference type="EMBL" id="MCX2720010.1"/>
    </source>
</evidence>
<dbReference type="Proteomes" id="UP001207116">
    <property type="component" value="Unassembled WGS sequence"/>
</dbReference>
<protein>
    <submittedName>
        <fullName evidence="2">GyrI-like domain-containing protein</fullName>
    </submittedName>
</protein>
<dbReference type="InterPro" id="IPR010499">
    <property type="entry name" value="AraC_E-bd"/>
</dbReference>
<evidence type="ECO:0000259" key="1">
    <source>
        <dbReference type="SMART" id="SM00871"/>
    </source>
</evidence>
<dbReference type="SMART" id="SM00871">
    <property type="entry name" value="AraC_E_bind"/>
    <property type="match status" value="1"/>
</dbReference>
<dbReference type="AlphaFoldDB" id="A0AAE3MLG9"/>
<name>A0AAE3MLG9_9FLAO</name>
<dbReference type="InterPro" id="IPR011256">
    <property type="entry name" value="Reg_factor_effector_dom_sf"/>
</dbReference>
<comment type="caution">
    <text evidence="2">The sequence shown here is derived from an EMBL/GenBank/DDBJ whole genome shotgun (WGS) entry which is preliminary data.</text>
</comment>
<organism evidence="2 3">
    <name type="scientific">Lentiprolixibacter aurantiacus</name>
    <dbReference type="NCBI Taxonomy" id="2993939"/>
    <lineage>
        <taxon>Bacteria</taxon>
        <taxon>Pseudomonadati</taxon>
        <taxon>Bacteroidota</taxon>
        <taxon>Flavobacteriia</taxon>
        <taxon>Flavobacteriales</taxon>
        <taxon>Flavobacteriaceae</taxon>
        <taxon>Lentiprolixibacter</taxon>
    </lineage>
</organism>
<gene>
    <name evidence="2" type="ORF">OO016_10395</name>
</gene>
<feature type="domain" description="AraC effector-binding" evidence="1">
    <location>
        <begin position="1"/>
        <end position="157"/>
    </location>
</feature>
<evidence type="ECO:0000313" key="3">
    <source>
        <dbReference type="Proteomes" id="UP001207116"/>
    </source>
</evidence>
<dbReference type="EMBL" id="JAPFQP010000003">
    <property type="protein sequence ID" value="MCX2720010.1"/>
    <property type="molecule type" value="Genomic_DNA"/>
</dbReference>
<dbReference type="InterPro" id="IPR029442">
    <property type="entry name" value="GyrI-like"/>
</dbReference>
<dbReference type="Gene3D" id="3.20.80.10">
    <property type="entry name" value="Regulatory factor, effector binding domain"/>
    <property type="match status" value="1"/>
</dbReference>
<dbReference type="PANTHER" id="PTHR40055:SF1">
    <property type="entry name" value="TRANSCRIPTIONAL REGULATOR YGIV-RELATED"/>
    <property type="match status" value="1"/>
</dbReference>